<accession>A0ABS5AGJ2</accession>
<dbReference type="Proteomes" id="UP001519363">
    <property type="component" value="Unassembled WGS sequence"/>
</dbReference>
<dbReference type="RefSeq" id="WP_249044567.1">
    <property type="nucleotide sequence ID" value="NZ_JAGIOO010000001.1"/>
</dbReference>
<name>A0ABS5AGJ2_9PSEU</name>
<dbReference type="SUPFAM" id="SSF159275">
    <property type="entry name" value="PA1994-like"/>
    <property type="match status" value="1"/>
</dbReference>
<proteinExistence type="predicted"/>
<dbReference type="InterPro" id="IPR009467">
    <property type="entry name" value="Glycolipid-bd_prot_put"/>
</dbReference>
<comment type="caution">
    <text evidence="1">The sequence shown here is derived from an EMBL/GenBank/DDBJ whole genome shotgun (WGS) entry which is preliminary data.</text>
</comment>
<evidence type="ECO:0008006" key="3">
    <source>
        <dbReference type="Google" id="ProtNLM"/>
    </source>
</evidence>
<dbReference type="Pfam" id="PF06475">
    <property type="entry name" value="Glycolipid_bind"/>
    <property type="match status" value="1"/>
</dbReference>
<gene>
    <name evidence="1" type="ORF">JOF53_004216</name>
</gene>
<sequence>MPEQVNSTATARRQKMITWRGHDLPSLESARLALAEGLRFRATGRLVVAANSETEAFNASYEVAVNEAGQVRRLLVRSTTAEEERQVSFSRSSDGGFWLYDRGQGQQRSDFEGAAEVDVQYCVLFNTLPIRRHDLHREPGEHTMPVLRVSLPELELEVVHQTYRTVSVGERESVVNFAHGEFSADITVCEDAVVHDYPGISVRV</sequence>
<evidence type="ECO:0000313" key="1">
    <source>
        <dbReference type="EMBL" id="MBP2475344.1"/>
    </source>
</evidence>
<organism evidence="1 2">
    <name type="scientific">Crossiella equi</name>
    <dbReference type="NCBI Taxonomy" id="130796"/>
    <lineage>
        <taxon>Bacteria</taxon>
        <taxon>Bacillati</taxon>
        <taxon>Actinomycetota</taxon>
        <taxon>Actinomycetes</taxon>
        <taxon>Pseudonocardiales</taxon>
        <taxon>Pseudonocardiaceae</taxon>
        <taxon>Crossiella</taxon>
    </lineage>
</organism>
<keyword evidence="2" id="KW-1185">Reference proteome</keyword>
<dbReference type="EMBL" id="JAGIOO010000001">
    <property type="protein sequence ID" value="MBP2475344.1"/>
    <property type="molecule type" value="Genomic_DNA"/>
</dbReference>
<protein>
    <recommendedName>
        <fullName evidence="3">Glycolipid-binding domain-containing protein</fullName>
    </recommendedName>
</protein>
<reference evidence="1 2" key="1">
    <citation type="submission" date="2021-03" db="EMBL/GenBank/DDBJ databases">
        <title>Sequencing the genomes of 1000 actinobacteria strains.</title>
        <authorList>
            <person name="Klenk H.-P."/>
        </authorList>
    </citation>
    <scope>NUCLEOTIDE SEQUENCE [LARGE SCALE GENOMIC DNA]</scope>
    <source>
        <strain evidence="1 2">DSM 44580</strain>
    </source>
</reference>
<evidence type="ECO:0000313" key="2">
    <source>
        <dbReference type="Proteomes" id="UP001519363"/>
    </source>
</evidence>